<feature type="domain" description="DUF7344" evidence="1">
    <location>
        <begin position="135"/>
        <end position="197"/>
    </location>
</feature>
<reference evidence="3" key="1">
    <citation type="submission" date="2016-10" db="EMBL/GenBank/DDBJ databases">
        <authorList>
            <person name="Varghese N."/>
            <person name="Submissions S."/>
        </authorList>
    </citation>
    <scope>NUCLEOTIDE SEQUENCE [LARGE SCALE GENOMIC DNA]</scope>
    <source>
        <strain evidence="3">B4,CECT 8067,JCM 17497</strain>
    </source>
</reference>
<name>A0A1G8YLV7_9EURY</name>
<keyword evidence="3" id="KW-1185">Reference proteome</keyword>
<sequence>MSSEASFGGGSKRDPLADVPTECYDVLRHPRRLRLLEVLGTYRTRLSLEELTTELVERESLGVSTGQARHDVRVSLVHNHLPRLAEYDILEWDAETGAELVDEPPVHPADLAGLLALCDGDRGQELLDAVVHPVRMPVVSVLSDHKRPLSVEQLASELVAHGVDIDPEQAKISLYHSHLPTLADIGVLEFDHDSGLVVRHEQELSTIQ</sequence>
<dbReference type="RefSeq" id="WP_090305651.1">
    <property type="nucleotide sequence ID" value="NZ_FNFE01000002.1"/>
</dbReference>
<gene>
    <name evidence="2" type="ORF">SAMN04515672_2193</name>
</gene>
<feature type="domain" description="DUF7344" evidence="1">
    <location>
        <begin position="24"/>
        <end position="97"/>
    </location>
</feature>
<dbReference type="Gene3D" id="1.10.10.10">
    <property type="entry name" value="Winged helix-like DNA-binding domain superfamily/Winged helix DNA-binding domain"/>
    <property type="match status" value="2"/>
</dbReference>
<proteinExistence type="predicted"/>
<evidence type="ECO:0000313" key="3">
    <source>
        <dbReference type="Proteomes" id="UP000198882"/>
    </source>
</evidence>
<dbReference type="OrthoDB" id="192898at2157"/>
<evidence type="ECO:0000313" key="2">
    <source>
        <dbReference type="EMBL" id="SDK03060.1"/>
    </source>
</evidence>
<dbReference type="InterPro" id="IPR036388">
    <property type="entry name" value="WH-like_DNA-bd_sf"/>
</dbReference>
<dbReference type="Proteomes" id="UP000198882">
    <property type="component" value="Unassembled WGS sequence"/>
</dbReference>
<organism evidence="2 3">
    <name type="scientific">Natronorubrum texcoconense</name>
    <dbReference type="NCBI Taxonomy" id="1095776"/>
    <lineage>
        <taxon>Archaea</taxon>
        <taxon>Methanobacteriati</taxon>
        <taxon>Methanobacteriota</taxon>
        <taxon>Stenosarchaea group</taxon>
        <taxon>Halobacteria</taxon>
        <taxon>Halobacteriales</taxon>
        <taxon>Natrialbaceae</taxon>
        <taxon>Natronorubrum</taxon>
    </lineage>
</organism>
<dbReference type="Pfam" id="PF24035">
    <property type="entry name" value="DUF7344"/>
    <property type="match status" value="2"/>
</dbReference>
<dbReference type="EMBL" id="FNFE01000002">
    <property type="protein sequence ID" value="SDK03060.1"/>
    <property type="molecule type" value="Genomic_DNA"/>
</dbReference>
<dbReference type="InterPro" id="IPR055768">
    <property type="entry name" value="DUF7344"/>
</dbReference>
<accession>A0A1G8YLV7</accession>
<dbReference type="AlphaFoldDB" id="A0A1G8YLV7"/>
<evidence type="ECO:0000259" key="1">
    <source>
        <dbReference type="Pfam" id="PF24035"/>
    </source>
</evidence>
<protein>
    <recommendedName>
        <fullName evidence="1">DUF7344 domain-containing protein</fullName>
    </recommendedName>
</protein>